<accession>A0AAN8X2G1</accession>
<keyword evidence="2" id="KW-1185">Reference proteome</keyword>
<comment type="caution">
    <text evidence="1">The sequence shown here is derived from an EMBL/GenBank/DDBJ whole genome shotgun (WGS) entry which is preliminary data.</text>
</comment>
<dbReference type="Proteomes" id="UP001381693">
    <property type="component" value="Unassembled WGS sequence"/>
</dbReference>
<evidence type="ECO:0000313" key="1">
    <source>
        <dbReference type="EMBL" id="KAK7075302.1"/>
    </source>
</evidence>
<evidence type="ECO:0000313" key="2">
    <source>
        <dbReference type="Proteomes" id="UP001381693"/>
    </source>
</evidence>
<organism evidence="1 2">
    <name type="scientific">Halocaridina rubra</name>
    <name type="common">Hawaiian red shrimp</name>
    <dbReference type="NCBI Taxonomy" id="373956"/>
    <lineage>
        <taxon>Eukaryota</taxon>
        <taxon>Metazoa</taxon>
        <taxon>Ecdysozoa</taxon>
        <taxon>Arthropoda</taxon>
        <taxon>Crustacea</taxon>
        <taxon>Multicrustacea</taxon>
        <taxon>Malacostraca</taxon>
        <taxon>Eumalacostraca</taxon>
        <taxon>Eucarida</taxon>
        <taxon>Decapoda</taxon>
        <taxon>Pleocyemata</taxon>
        <taxon>Caridea</taxon>
        <taxon>Atyoidea</taxon>
        <taxon>Atyidae</taxon>
        <taxon>Halocaridina</taxon>
    </lineage>
</organism>
<dbReference type="AlphaFoldDB" id="A0AAN8X2G1"/>
<sequence length="57" mass="6243">MVVKYMSIGITHFVELTTLMYGSEDVMIAKTEGQRMTLQLGPACCCCVCLPSPLATR</sequence>
<reference evidence="1 2" key="1">
    <citation type="submission" date="2023-11" db="EMBL/GenBank/DDBJ databases">
        <title>Halocaridina rubra genome assembly.</title>
        <authorList>
            <person name="Smith C."/>
        </authorList>
    </citation>
    <scope>NUCLEOTIDE SEQUENCE [LARGE SCALE GENOMIC DNA]</scope>
    <source>
        <strain evidence="1">EP-1</strain>
        <tissue evidence="1">Whole</tissue>
    </source>
</reference>
<dbReference type="EMBL" id="JAXCGZ010011327">
    <property type="protein sequence ID" value="KAK7075302.1"/>
    <property type="molecule type" value="Genomic_DNA"/>
</dbReference>
<gene>
    <name evidence="1" type="ORF">SK128_000940</name>
</gene>
<protein>
    <submittedName>
        <fullName evidence="1">Uncharacterized protein</fullName>
    </submittedName>
</protein>
<proteinExistence type="predicted"/>
<name>A0AAN8X2G1_HALRR</name>